<sequence>MAFWCRINQSRLQLISNQYRRFYFQTPYASSIDPIRTSVLGKPVSSIDGRPSYFYGNVRFFAAPVQGKYNNKEEPSKFEKRLNEQIKADVIRLVTEEGHEIIPIHEALRRAKVLDLDLVEVQKSANPPVCKLMDYNQERYKRRVMEKDRAKSKSGKALKKGECKEIRFTGKIEAKDIKMKADSVIRLMERGYRVKCMAMGKGKEDEDEDLGGLLSRLTDLIQDVSVVESGPRVERKQAYVVVRHVKFGPLKKGGGKTSKVVEDTKAEPKPMVPEDDSIESISESENEILSDEDDLPRSSPMQMQGKNFEDKKTAWSVSESGDDFDKLFNLNGGFSSNSTSKGIHAAQHTVNSSRNDFASKFLHPKPVANSTEYSHPDTSLGTENRYRKSEPRNQFPPARSMGHMGQNTRESGRSEPRFSYQRQQAPQNMNASSSLGETKQVGNDASLVRNLRPQTNDLPKQRPSHSDVPGTPAPSFGIFSTPTANSSGKQGIGAEVHGSKEGNRYASLRNCGLGGNGATPNFPGSKFNGSQRPNGDMGGKDRFGIFNSDNSTSNRMPKSN</sequence>
<keyword evidence="3" id="KW-0648">Protein biosynthesis</keyword>
<evidence type="ECO:0000256" key="2">
    <source>
        <dbReference type="ARBA" id="ARBA00022540"/>
    </source>
</evidence>
<dbReference type="eggNOG" id="ENOG502QWD8">
    <property type="taxonomic scope" value="Eukaryota"/>
</dbReference>
<keyword evidence="8" id="KW-1185">Reference proteome</keyword>
<dbReference type="GO" id="GO:0005737">
    <property type="term" value="C:cytoplasm"/>
    <property type="evidence" value="ECO:0007669"/>
    <property type="project" value="UniProtKB-ARBA"/>
</dbReference>
<reference evidence="7 8" key="1">
    <citation type="journal article" date="2013" name="Genome Biol.">
        <title>The genome sequence of the most widely cultivated cacao type and its use to identify candidate genes regulating pod color.</title>
        <authorList>
            <person name="Motamayor J.C."/>
            <person name="Mockaitis K."/>
            <person name="Schmutz J."/>
            <person name="Haiminen N."/>
            <person name="Iii D.L."/>
            <person name="Cornejo O."/>
            <person name="Findley S.D."/>
            <person name="Zheng P."/>
            <person name="Utro F."/>
            <person name="Royaert S."/>
            <person name="Saski C."/>
            <person name="Jenkins J."/>
            <person name="Podicheti R."/>
            <person name="Zhao M."/>
            <person name="Scheffler B.E."/>
            <person name="Stack J.C."/>
            <person name="Feltus F.A."/>
            <person name="Mustiga G.M."/>
            <person name="Amores F."/>
            <person name="Phillips W."/>
            <person name="Marelli J.P."/>
            <person name="May G.D."/>
            <person name="Shapiro H."/>
            <person name="Ma J."/>
            <person name="Bustamante C.D."/>
            <person name="Schnell R.J."/>
            <person name="Main D."/>
            <person name="Gilbert D."/>
            <person name="Parida L."/>
            <person name="Kuhn D.N."/>
        </authorList>
    </citation>
    <scope>NUCLEOTIDE SEQUENCE [LARGE SCALE GENOMIC DNA]</scope>
    <source>
        <strain evidence="8">cv. Matina 1-6</strain>
    </source>
</reference>
<feature type="compositionally biased region" description="Polar residues" evidence="4">
    <location>
        <begin position="368"/>
        <end position="382"/>
    </location>
</feature>
<dbReference type="InterPro" id="IPR019814">
    <property type="entry name" value="Translation_initiation_fac_3_N"/>
</dbReference>
<proteinExistence type="inferred from homology"/>
<dbReference type="GO" id="GO:0043022">
    <property type="term" value="F:ribosome binding"/>
    <property type="evidence" value="ECO:0000318"/>
    <property type="project" value="GO_Central"/>
</dbReference>
<name>A0A061E5R4_THECC</name>
<evidence type="ECO:0000256" key="1">
    <source>
        <dbReference type="ARBA" id="ARBA00005439"/>
    </source>
</evidence>
<feature type="region of interest" description="Disordered" evidence="4">
    <location>
        <begin position="365"/>
        <end position="560"/>
    </location>
</feature>
<dbReference type="EMBL" id="CM001880">
    <property type="protein sequence ID" value="EOX97608.1"/>
    <property type="molecule type" value="Genomic_DNA"/>
</dbReference>
<dbReference type="InParanoid" id="A0A061E5R4"/>
<dbReference type="SUPFAM" id="SSF54364">
    <property type="entry name" value="Translation initiation factor IF3, N-terminal domain"/>
    <property type="match status" value="1"/>
</dbReference>
<dbReference type="Gene3D" id="3.30.110.10">
    <property type="entry name" value="Translation initiation factor 3 (IF-3), C-terminal domain"/>
    <property type="match status" value="1"/>
</dbReference>
<dbReference type="InterPro" id="IPR001288">
    <property type="entry name" value="Translation_initiation_fac_3"/>
</dbReference>
<feature type="compositionally biased region" description="Polar residues" evidence="4">
    <location>
        <begin position="478"/>
        <end position="489"/>
    </location>
</feature>
<accession>A0A061E5R4</accession>
<feature type="region of interest" description="Disordered" evidence="4">
    <location>
        <begin position="253"/>
        <end position="312"/>
    </location>
</feature>
<dbReference type="Gramene" id="EOX97608">
    <property type="protein sequence ID" value="EOX97608"/>
    <property type="gene ID" value="TCM_006587"/>
</dbReference>
<evidence type="ECO:0000259" key="5">
    <source>
        <dbReference type="Pfam" id="PF00707"/>
    </source>
</evidence>
<gene>
    <name evidence="7" type="ORF">TCM_006587</name>
</gene>
<organism evidence="7 8">
    <name type="scientific">Theobroma cacao</name>
    <name type="common">Cacao</name>
    <name type="synonym">Cocoa</name>
    <dbReference type="NCBI Taxonomy" id="3641"/>
    <lineage>
        <taxon>Eukaryota</taxon>
        <taxon>Viridiplantae</taxon>
        <taxon>Streptophyta</taxon>
        <taxon>Embryophyta</taxon>
        <taxon>Tracheophyta</taxon>
        <taxon>Spermatophyta</taxon>
        <taxon>Magnoliopsida</taxon>
        <taxon>eudicotyledons</taxon>
        <taxon>Gunneridae</taxon>
        <taxon>Pentapetalae</taxon>
        <taxon>rosids</taxon>
        <taxon>malvids</taxon>
        <taxon>Malvales</taxon>
        <taxon>Malvaceae</taxon>
        <taxon>Byttnerioideae</taxon>
        <taxon>Theobroma</taxon>
    </lineage>
</organism>
<dbReference type="FunCoup" id="A0A061E5R4">
    <property type="interactions" value="629"/>
</dbReference>
<feature type="compositionally biased region" description="Basic and acidic residues" evidence="4">
    <location>
        <begin position="259"/>
        <end position="268"/>
    </location>
</feature>
<dbReference type="NCBIfam" id="TIGR00168">
    <property type="entry name" value="infC"/>
    <property type="match status" value="1"/>
</dbReference>
<dbReference type="OMA" id="QNMNAYQ"/>
<dbReference type="SUPFAM" id="SSF55200">
    <property type="entry name" value="Translation initiation factor IF3, C-terminal domain"/>
    <property type="match status" value="1"/>
</dbReference>
<dbReference type="InterPro" id="IPR019815">
    <property type="entry name" value="Translation_initiation_fac_3_C"/>
</dbReference>
<dbReference type="STRING" id="3641.A0A061E5R4"/>
<protein>
    <submittedName>
        <fullName evidence="7">Translation initiation factor 3 family protein, putative isoform 1</fullName>
    </submittedName>
</protein>
<keyword evidence="2 7" id="KW-0396">Initiation factor</keyword>
<dbReference type="GO" id="GO:0032790">
    <property type="term" value="P:ribosome disassembly"/>
    <property type="evidence" value="ECO:0000318"/>
    <property type="project" value="GO_Central"/>
</dbReference>
<dbReference type="InterPro" id="IPR036787">
    <property type="entry name" value="T_IF-3_N_sf"/>
</dbReference>
<dbReference type="AlphaFoldDB" id="A0A061E5R4"/>
<dbReference type="Pfam" id="PF05198">
    <property type="entry name" value="IF3_N"/>
    <property type="match status" value="1"/>
</dbReference>
<evidence type="ECO:0000256" key="3">
    <source>
        <dbReference type="ARBA" id="ARBA00022917"/>
    </source>
</evidence>
<evidence type="ECO:0000256" key="4">
    <source>
        <dbReference type="SAM" id="MobiDB-lite"/>
    </source>
</evidence>
<comment type="similarity">
    <text evidence="1">Belongs to the IF-3 family.</text>
</comment>
<dbReference type="GO" id="GO:0003743">
    <property type="term" value="F:translation initiation factor activity"/>
    <property type="evidence" value="ECO:0000318"/>
    <property type="project" value="GO_Central"/>
</dbReference>
<dbReference type="Pfam" id="PF00707">
    <property type="entry name" value="IF3_C"/>
    <property type="match status" value="1"/>
</dbReference>
<dbReference type="Proteomes" id="UP000026915">
    <property type="component" value="Chromosome 2"/>
</dbReference>
<evidence type="ECO:0000259" key="6">
    <source>
        <dbReference type="Pfam" id="PF05198"/>
    </source>
</evidence>
<dbReference type="InterPro" id="IPR036788">
    <property type="entry name" value="T_IF-3_C_sf"/>
</dbReference>
<feature type="compositionally biased region" description="Acidic residues" evidence="4">
    <location>
        <begin position="273"/>
        <end position="294"/>
    </location>
</feature>
<dbReference type="Gene3D" id="3.10.20.80">
    <property type="entry name" value="Translation initiation factor 3 (IF-3), N-terminal domain"/>
    <property type="match status" value="1"/>
</dbReference>
<evidence type="ECO:0000313" key="8">
    <source>
        <dbReference type="Proteomes" id="UP000026915"/>
    </source>
</evidence>
<dbReference type="FunFam" id="3.30.110.10:FF:000005">
    <property type="entry name" value="Translation initiation factor 3 (IF-3) family protein"/>
    <property type="match status" value="1"/>
</dbReference>
<dbReference type="PANTHER" id="PTHR10938">
    <property type="entry name" value="TRANSLATION INITIATION FACTOR IF-3"/>
    <property type="match status" value="1"/>
</dbReference>
<feature type="domain" description="Translation initiation factor 3 N-terminal" evidence="6">
    <location>
        <begin position="82"/>
        <end position="148"/>
    </location>
</feature>
<feature type="domain" description="Translation initiation factor 3 C-terminal" evidence="5">
    <location>
        <begin position="162"/>
        <end position="242"/>
    </location>
</feature>
<feature type="compositionally biased region" description="Polar residues" evidence="4">
    <location>
        <begin position="420"/>
        <end position="443"/>
    </location>
</feature>
<dbReference type="PANTHER" id="PTHR10938:SF4">
    <property type="entry name" value="TRANSLATION INITIATION FACTOR IF3-1, MITOCHONDRIAL"/>
    <property type="match status" value="1"/>
</dbReference>
<dbReference type="HOGENOM" id="CLU_026206_0_0_1"/>
<feature type="compositionally biased region" description="Polar residues" evidence="4">
    <location>
        <begin position="547"/>
        <end position="560"/>
    </location>
</feature>
<evidence type="ECO:0000313" key="7">
    <source>
        <dbReference type="EMBL" id="EOX97608.1"/>
    </source>
</evidence>